<dbReference type="EMBL" id="JAUUTY010000004">
    <property type="protein sequence ID" value="KAK1645345.1"/>
    <property type="molecule type" value="Genomic_DNA"/>
</dbReference>
<feature type="region of interest" description="Disordered" evidence="4">
    <location>
        <begin position="482"/>
        <end position="516"/>
    </location>
</feature>
<keyword evidence="7" id="KW-1185">Reference proteome</keyword>
<dbReference type="InterPro" id="IPR006912">
    <property type="entry name" value="Harbinger_derived_prot"/>
</dbReference>
<feature type="domain" description="Reverse transcriptase Ty1/copia-type" evidence="5">
    <location>
        <begin position="11"/>
        <end position="253"/>
    </location>
</feature>
<protein>
    <recommendedName>
        <fullName evidence="5">Reverse transcriptase Ty1/copia-type domain-containing protein</fullName>
    </recommendedName>
</protein>
<dbReference type="InterPro" id="IPR036638">
    <property type="entry name" value="HLH_DNA-bd_sf"/>
</dbReference>
<dbReference type="GO" id="GO:0046983">
    <property type="term" value="F:protein dimerization activity"/>
    <property type="evidence" value="ECO:0007669"/>
    <property type="project" value="InterPro"/>
</dbReference>
<gene>
    <name evidence="6" type="ORF">QYE76_063150</name>
</gene>
<reference evidence="6" key="1">
    <citation type="submission" date="2023-07" db="EMBL/GenBank/DDBJ databases">
        <title>A chromosome-level genome assembly of Lolium multiflorum.</title>
        <authorList>
            <person name="Chen Y."/>
            <person name="Copetti D."/>
            <person name="Kolliker R."/>
            <person name="Studer B."/>
        </authorList>
    </citation>
    <scope>NUCLEOTIDE SEQUENCE</scope>
    <source>
        <strain evidence="6">02402/16</strain>
        <tissue evidence="6">Leaf</tissue>
    </source>
</reference>
<dbReference type="Proteomes" id="UP001231189">
    <property type="component" value="Unassembled WGS sequence"/>
</dbReference>
<evidence type="ECO:0000256" key="2">
    <source>
        <dbReference type="ARBA" id="ARBA00023015"/>
    </source>
</evidence>
<keyword evidence="2" id="KW-0805">Transcription regulation</keyword>
<accession>A0AAD8S6J4</accession>
<dbReference type="InterPro" id="IPR043502">
    <property type="entry name" value="DNA/RNA_pol_sf"/>
</dbReference>
<comment type="caution">
    <text evidence="6">The sequence shown here is derived from an EMBL/GenBank/DDBJ whole genome shotgun (WGS) entry which is preliminary data.</text>
</comment>
<evidence type="ECO:0000256" key="3">
    <source>
        <dbReference type="ARBA" id="ARBA00023163"/>
    </source>
</evidence>
<feature type="compositionally biased region" description="Low complexity" evidence="4">
    <location>
        <begin position="489"/>
        <end position="500"/>
    </location>
</feature>
<feature type="compositionally biased region" description="Basic residues" evidence="4">
    <location>
        <begin position="672"/>
        <end position="690"/>
    </location>
</feature>
<dbReference type="PANTHER" id="PTHR47150:SF7">
    <property type="entry name" value="NUCLEASE"/>
    <property type="match status" value="1"/>
</dbReference>
<name>A0AAD8S6J4_LOLMU</name>
<evidence type="ECO:0000256" key="4">
    <source>
        <dbReference type="SAM" id="MobiDB-lite"/>
    </source>
</evidence>
<dbReference type="Pfam" id="PF04827">
    <property type="entry name" value="Plant_tran"/>
    <property type="match status" value="1"/>
</dbReference>
<evidence type="ECO:0000313" key="6">
    <source>
        <dbReference type="EMBL" id="KAK1645345.1"/>
    </source>
</evidence>
<dbReference type="PANTHER" id="PTHR47150">
    <property type="entry name" value="OS12G0169200 PROTEIN"/>
    <property type="match status" value="1"/>
</dbReference>
<dbReference type="Pfam" id="PF07727">
    <property type="entry name" value="RVT_2"/>
    <property type="match status" value="1"/>
</dbReference>
<comment type="similarity">
    <text evidence="1">Belongs to the bHLH protein family.</text>
</comment>
<dbReference type="SUPFAM" id="SSF56672">
    <property type="entry name" value="DNA/RNA polymerases"/>
    <property type="match status" value="1"/>
</dbReference>
<dbReference type="InterPro" id="IPR013103">
    <property type="entry name" value="RVT_2"/>
</dbReference>
<dbReference type="AlphaFoldDB" id="A0AAD8S6J4"/>
<keyword evidence="3" id="KW-0804">Transcription</keyword>
<evidence type="ECO:0000256" key="1">
    <source>
        <dbReference type="ARBA" id="ARBA00005510"/>
    </source>
</evidence>
<proteinExistence type="inferred from homology"/>
<dbReference type="SUPFAM" id="SSF47459">
    <property type="entry name" value="HLH, helix-loop-helix DNA-binding domain"/>
    <property type="match status" value="1"/>
</dbReference>
<organism evidence="6 7">
    <name type="scientific">Lolium multiflorum</name>
    <name type="common">Italian ryegrass</name>
    <name type="synonym">Lolium perenne subsp. multiflorum</name>
    <dbReference type="NCBI Taxonomy" id="4521"/>
    <lineage>
        <taxon>Eukaryota</taxon>
        <taxon>Viridiplantae</taxon>
        <taxon>Streptophyta</taxon>
        <taxon>Embryophyta</taxon>
        <taxon>Tracheophyta</taxon>
        <taxon>Spermatophyta</taxon>
        <taxon>Magnoliopsida</taxon>
        <taxon>Liliopsida</taxon>
        <taxon>Poales</taxon>
        <taxon>Poaceae</taxon>
        <taxon>BOP clade</taxon>
        <taxon>Pooideae</taxon>
        <taxon>Poodae</taxon>
        <taxon>Poeae</taxon>
        <taxon>Poeae Chloroplast Group 2 (Poeae type)</taxon>
        <taxon>Loliodinae</taxon>
        <taxon>Loliinae</taxon>
        <taxon>Lolium</taxon>
    </lineage>
</organism>
<sequence>MQEEYDALQRNRTWELVPRPPRANVITGKWVSKHKLGSDGNLERYKARWVVRGFRQRAGIDFTDTFAPVVKPRTIRTVLHLAASRAWPVHQMDVSNAFLHGHLQEQVYCQQPIGFVDPKRPDDVCLLSRSLYGLKQAPRAWYQCIAGFLHQLGFCSTRSDASLFVYWTGNDMAYLLLYVDDIILTASTSGLLRQLTDSLRAEFALKDLGPLHNFLGIEVVRRADGFFLHQRKYAHELLERAGMLNCNPAPTPVDTKAKLSASDGSLASDAPFYRSVVGALQYLTLTRPELQYAMQQVCLHMHAPRDAHWAAVKRILRYVCGTMGYGLSMYASPSTSTDLVAYSDADWAGCPDTRRSTSGYCVYLGSSLVSWSSKRQPTVSRSSAEAEYRAVANAMAECTWLRQLLSELSCPVDKATVVFCDNVSAVYLSANPVHHRRTKHIELDIHFVREQVALGRVRMDKATILSDAVRYVKEQQEKLKELEDRNLRASPAASPKASPKGFGARRTKNAFQPRPQSPFLSGAARYGVRCPEPVPVPHGTHRDAGHNERGGLPHVGDYLHKPLVRASFLVAPSFPRLPPHRRRWISRPVGRLISAESRNRCRGWGSRWSCRRRVASASQAVKSPTSAHEAMDSDDEMVALLEDEQAFDDDLQEHLLIIASLQELLDAEAEKRKRPRRGGSRPGRRKSKPRQRMEGHAMLHNDYFADDATHADNFRRRYRMTKGLFMNILHGVREFDPYFKLKLDAVGVLGFSSIQHRRHEDACIRSTCRYTDDYLRMSESTAIECMYKFCRAVVGKFGKYYLRGPTEEETAMIMAQNAARGFPGMLGSIDCMQWAWKNCPFAWQGIYKGRHGYCSVVLEAVADYDMWIWYSFFGMAGSHNDINVLQQSPVFSRLVEGHAPPCNYEINGHEYTKGYYLADGIYPKWATFVKTILNPSGLKNSHFATRQEACTKDVERAFGVLQAQFAIVRYPALSWSHDQMWEVMQTCVIMHNMIIEDDRKNHTRSHVGPYEC</sequence>
<dbReference type="CDD" id="cd09272">
    <property type="entry name" value="RNase_HI_RT_Ty1"/>
    <property type="match status" value="1"/>
</dbReference>
<feature type="region of interest" description="Disordered" evidence="4">
    <location>
        <begin position="669"/>
        <end position="693"/>
    </location>
</feature>
<evidence type="ECO:0000259" key="5">
    <source>
        <dbReference type="Pfam" id="PF07727"/>
    </source>
</evidence>
<evidence type="ECO:0000313" key="7">
    <source>
        <dbReference type="Proteomes" id="UP001231189"/>
    </source>
</evidence>